<dbReference type="Proteomes" id="UP000076858">
    <property type="component" value="Unassembled WGS sequence"/>
</dbReference>
<comment type="caution">
    <text evidence="8">The sequence shown here is derived from an EMBL/GenBank/DDBJ whole genome shotgun (WGS) entry which is preliminary data.</text>
</comment>
<organism evidence="8 9">
    <name type="scientific">Daphnia magna</name>
    <dbReference type="NCBI Taxonomy" id="35525"/>
    <lineage>
        <taxon>Eukaryota</taxon>
        <taxon>Metazoa</taxon>
        <taxon>Ecdysozoa</taxon>
        <taxon>Arthropoda</taxon>
        <taxon>Crustacea</taxon>
        <taxon>Branchiopoda</taxon>
        <taxon>Diplostraca</taxon>
        <taxon>Cladocera</taxon>
        <taxon>Anomopoda</taxon>
        <taxon>Daphniidae</taxon>
        <taxon>Daphnia</taxon>
    </lineage>
</organism>
<dbReference type="AlphaFoldDB" id="A0A162BYH1"/>
<dbReference type="EMBL" id="LRGB01015195">
    <property type="protein sequence ID" value="KZR98960.1"/>
    <property type="molecule type" value="Genomic_DNA"/>
</dbReference>
<evidence type="ECO:0000313" key="8">
    <source>
        <dbReference type="EMBL" id="KZR98960.1"/>
    </source>
</evidence>
<dbReference type="FunFam" id="3.30.70.270:FF:000063">
    <property type="entry name" value="Zinc knuckle domaincontaining protein"/>
    <property type="match status" value="1"/>
</dbReference>
<evidence type="ECO:0000313" key="9">
    <source>
        <dbReference type="Proteomes" id="UP000076858"/>
    </source>
</evidence>
<dbReference type="InterPro" id="IPR041373">
    <property type="entry name" value="RT_RNaseH"/>
</dbReference>
<keyword evidence="6" id="KW-0695">RNA-directed DNA polymerase</keyword>
<dbReference type="CDD" id="cd09274">
    <property type="entry name" value="RNase_HI_RT_Ty3"/>
    <property type="match status" value="1"/>
</dbReference>
<keyword evidence="1" id="KW-0808">Transferase</keyword>
<dbReference type="GO" id="GO:0003964">
    <property type="term" value="F:RNA-directed DNA polymerase activity"/>
    <property type="evidence" value="ECO:0007669"/>
    <property type="project" value="UniProtKB-KW"/>
</dbReference>
<dbReference type="SUPFAM" id="SSF56672">
    <property type="entry name" value="DNA/RNA polymerases"/>
    <property type="match status" value="1"/>
</dbReference>
<dbReference type="FunFam" id="3.10.20.370:FF:000001">
    <property type="entry name" value="Retrovirus-related Pol polyprotein from transposon 17.6-like protein"/>
    <property type="match status" value="1"/>
</dbReference>
<keyword evidence="9" id="KW-1185">Reference proteome</keyword>
<evidence type="ECO:0000256" key="5">
    <source>
        <dbReference type="ARBA" id="ARBA00022801"/>
    </source>
</evidence>
<dbReference type="Pfam" id="PF17917">
    <property type="entry name" value="RT_RNaseH"/>
    <property type="match status" value="1"/>
</dbReference>
<feature type="non-terminal residue" evidence="8">
    <location>
        <position position="421"/>
    </location>
</feature>
<dbReference type="Gene3D" id="3.30.70.270">
    <property type="match status" value="2"/>
</dbReference>
<dbReference type="PANTHER" id="PTHR37984:SF5">
    <property type="entry name" value="PROTEIN NYNRIN-LIKE"/>
    <property type="match status" value="1"/>
</dbReference>
<dbReference type="InterPro" id="IPR043128">
    <property type="entry name" value="Rev_trsase/Diguanyl_cyclase"/>
</dbReference>
<dbReference type="InterPro" id="IPR050951">
    <property type="entry name" value="Retrovirus_Pol_polyprotein"/>
</dbReference>
<evidence type="ECO:0000256" key="2">
    <source>
        <dbReference type="ARBA" id="ARBA00022695"/>
    </source>
</evidence>
<keyword evidence="4" id="KW-0255">Endonuclease</keyword>
<dbReference type="InterPro" id="IPR043502">
    <property type="entry name" value="DNA/RNA_pol_sf"/>
</dbReference>
<dbReference type="STRING" id="35525.A0A162BYH1"/>
<protein>
    <recommendedName>
        <fullName evidence="7">Reverse transcriptase RNase H-like domain-containing protein</fullName>
    </recommendedName>
</protein>
<dbReference type="GO" id="GO:0016787">
    <property type="term" value="F:hydrolase activity"/>
    <property type="evidence" value="ECO:0007669"/>
    <property type="project" value="UniProtKB-KW"/>
</dbReference>
<gene>
    <name evidence="8" type="ORF">APZ42_005382</name>
</gene>
<proteinExistence type="predicted"/>
<dbReference type="GO" id="GO:0004519">
    <property type="term" value="F:endonuclease activity"/>
    <property type="evidence" value="ECO:0007669"/>
    <property type="project" value="UniProtKB-KW"/>
</dbReference>
<sequence length="421" mass="46027">IDDLAVFSDTVEEHIEHVAAVLDMLHNCGLRAHPLKSTFFVDRIESFLGHCLTPEGLSPNEGKVAAIRALSSPVDLASLRSKLAFINYYRVYIPDFSTIAAPLYALTKKDAKWEWGPAHEEAFQRLKDIVCAPDVVLRRYDETLPTTVYTDWSGVGIAAVLAQHSADGEHMVACISRSLNQHERNYSSYQGEMLAAVWGVRSFRHYLHGIPFTVVTDHQPLKWLMSTPDLSGKHARWALIMQEFEFEIQHRAGKAHANVDVPSREPLPVSLDPTGACLDPVLLSDAALPPHPHESLADAMAHSPAFHTTTTGTAGDPTARARCARADPVVTRWLNESALARQSVNTASQPWKATARALPDAYGVCATEQLCTAVIGPAFLETASAEGIVLYEPFGGLCAGLDAVLASGIAVHQYYYSDIRP</sequence>
<accession>A0A162BYH1</accession>
<evidence type="ECO:0000256" key="4">
    <source>
        <dbReference type="ARBA" id="ARBA00022759"/>
    </source>
</evidence>
<reference evidence="8 9" key="1">
    <citation type="submission" date="2016-03" db="EMBL/GenBank/DDBJ databases">
        <title>EvidentialGene: Evidence-directed Construction of Genes on Genomes.</title>
        <authorList>
            <person name="Gilbert D.G."/>
            <person name="Choi J.-H."/>
            <person name="Mockaitis K."/>
            <person name="Colbourne J."/>
            <person name="Pfrender M."/>
        </authorList>
    </citation>
    <scope>NUCLEOTIDE SEQUENCE [LARGE SCALE GENOMIC DNA]</scope>
    <source>
        <strain evidence="8 9">Xinb3</strain>
        <tissue evidence="8">Complete organism</tissue>
    </source>
</reference>
<feature type="non-terminal residue" evidence="8">
    <location>
        <position position="1"/>
    </location>
</feature>
<evidence type="ECO:0000256" key="3">
    <source>
        <dbReference type="ARBA" id="ARBA00022722"/>
    </source>
</evidence>
<keyword evidence="5" id="KW-0378">Hydrolase</keyword>
<evidence type="ECO:0000256" key="6">
    <source>
        <dbReference type="ARBA" id="ARBA00022918"/>
    </source>
</evidence>
<keyword evidence="3" id="KW-0540">Nuclease</keyword>
<feature type="domain" description="Reverse transcriptase RNase H-like" evidence="7">
    <location>
        <begin position="142"/>
        <end position="244"/>
    </location>
</feature>
<name>A0A162BYH1_9CRUS</name>
<dbReference type="PANTHER" id="PTHR37984">
    <property type="entry name" value="PROTEIN CBG26694"/>
    <property type="match status" value="1"/>
</dbReference>
<evidence type="ECO:0000259" key="7">
    <source>
        <dbReference type="Pfam" id="PF17917"/>
    </source>
</evidence>
<evidence type="ECO:0000256" key="1">
    <source>
        <dbReference type="ARBA" id="ARBA00022679"/>
    </source>
</evidence>
<keyword evidence="2" id="KW-0548">Nucleotidyltransferase</keyword>